<evidence type="ECO:0000313" key="10">
    <source>
        <dbReference type="Proteomes" id="UP000053676"/>
    </source>
</evidence>
<dbReference type="InterPro" id="IPR000152">
    <property type="entry name" value="EGF-type_Asp/Asn_hydroxyl_site"/>
</dbReference>
<evidence type="ECO:0000256" key="2">
    <source>
        <dbReference type="ARBA" id="ARBA00022729"/>
    </source>
</evidence>
<protein>
    <submittedName>
        <fullName evidence="9">Calcium binding EGF domain protein</fullName>
    </submittedName>
</protein>
<keyword evidence="10" id="KW-1185">Reference proteome</keyword>
<dbReference type="InterPro" id="IPR051586">
    <property type="entry name" value="PKC-binding_NELL"/>
</dbReference>
<dbReference type="KEGG" id="nai:NECAME_08068"/>
<evidence type="ECO:0000259" key="7">
    <source>
        <dbReference type="PROSITE" id="PS50026"/>
    </source>
</evidence>
<accession>W2TJI6</accession>
<dbReference type="InterPro" id="IPR000742">
    <property type="entry name" value="EGF"/>
</dbReference>
<dbReference type="PANTHER" id="PTHR24042:SF5">
    <property type="entry name" value="EGF-LIKE CALCIUM-BINDING DOMAIN-CONTAINING PROTEIN"/>
    <property type="match status" value="1"/>
</dbReference>
<dbReference type="SUPFAM" id="SSF57603">
    <property type="entry name" value="FnI-like domain"/>
    <property type="match status" value="1"/>
</dbReference>
<comment type="caution">
    <text evidence="5">Lacks conserved residue(s) required for the propagation of feature annotation.</text>
</comment>
<dbReference type="CDD" id="cd00054">
    <property type="entry name" value="EGF_CA"/>
    <property type="match status" value="2"/>
</dbReference>
<dbReference type="Gene3D" id="2.10.25.10">
    <property type="entry name" value="Laminin"/>
    <property type="match status" value="2"/>
</dbReference>
<dbReference type="SUPFAM" id="SSF57196">
    <property type="entry name" value="EGF/Laminin"/>
    <property type="match status" value="2"/>
</dbReference>
<dbReference type="STRING" id="51031.W2TJI6"/>
<dbReference type="PROSITE" id="PS50184">
    <property type="entry name" value="VWFC_2"/>
    <property type="match status" value="1"/>
</dbReference>
<dbReference type="Pfam" id="PF00093">
    <property type="entry name" value="VWC"/>
    <property type="match status" value="1"/>
</dbReference>
<gene>
    <name evidence="9" type="ORF">NECAME_08068</name>
</gene>
<evidence type="ECO:0000256" key="5">
    <source>
        <dbReference type="PROSITE-ProRule" id="PRU00076"/>
    </source>
</evidence>
<dbReference type="GeneID" id="25348098"/>
<dbReference type="Pfam" id="PF12947">
    <property type="entry name" value="EGF_3"/>
    <property type="match status" value="1"/>
</dbReference>
<dbReference type="InterPro" id="IPR024731">
    <property type="entry name" value="NELL2-like_EGF"/>
</dbReference>
<dbReference type="PANTHER" id="PTHR24042">
    <property type="entry name" value="NEL HOMOLOG"/>
    <property type="match status" value="1"/>
</dbReference>
<feature type="signal peptide" evidence="6">
    <location>
        <begin position="1"/>
        <end position="15"/>
    </location>
</feature>
<dbReference type="GO" id="GO:0008201">
    <property type="term" value="F:heparin binding"/>
    <property type="evidence" value="ECO:0007669"/>
    <property type="project" value="TreeGrafter"/>
</dbReference>
<dbReference type="AlphaFoldDB" id="W2TJI6"/>
<feature type="domain" description="EGF-like" evidence="7">
    <location>
        <begin position="258"/>
        <end position="296"/>
    </location>
</feature>
<evidence type="ECO:0000256" key="6">
    <source>
        <dbReference type="SAM" id="SignalP"/>
    </source>
</evidence>
<keyword evidence="2 6" id="KW-0732">Signal</keyword>
<dbReference type="Proteomes" id="UP000053676">
    <property type="component" value="Unassembled WGS sequence"/>
</dbReference>
<organism evidence="9 10">
    <name type="scientific">Necator americanus</name>
    <name type="common">Human hookworm</name>
    <dbReference type="NCBI Taxonomy" id="51031"/>
    <lineage>
        <taxon>Eukaryota</taxon>
        <taxon>Metazoa</taxon>
        <taxon>Ecdysozoa</taxon>
        <taxon>Nematoda</taxon>
        <taxon>Chromadorea</taxon>
        <taxon>Rhabditida</taxon>
        <taxon>Rhabditina</taxon>
        <taxon>Rhabditomorpha</taxon>
        <taxon>Strongyloidea</taxon>
        <taxon>Ancylostomatidae</taxon>
        <taxon>Bunostominae</taxon>
        <taxon>Necator</taxon>
    </lineage>
</organism>
<dbReference type="SMART" id="SM00181">
    <property type="entry name" value="EGF"/>
    <property type="match status" value="2"/>
</dbReference>
<keyword evidence="3" id="KW-1015">Disulfide bond</keyword>
<dbReference type="PROSITE" id="PS50026">
    <property type="entry name" value="EGF_3"/>
    <property type="match status" value="2"/>
</dbReference>
<dbReference type="OrthoDB" id="4062651at2759"/>
<feature type="chain" id="PRO_5012972030" evidence="6">
    <location>
        <begin position="16"/>
        <end position="349"/>
    </location>
</feature>
<keyword evidence="4" id="KW-0325">Glycoprotein</keyword>
<dbReference type="GO" id="GO:0005615">
    <property type="term" value="C:extracellular space"/>
    <property type="evidence" value="ECO:0007669"/>
    <property type="project" value="TreeGrafter"/>
</dbReference>
<dbReference type="InterPro" id="IPR001881">
    <property type="entry name" value="EGF-like_Ca-bd_dom"/>
</dbReference>
<dbReference type="GO" id="GO:0005509">
    <property type="term" value="F:calcium ion binding"/>
    <property type="evidence" value="ECO:0007669"/>
    <property type="project" value="InterPro"/>
</dbReference>
<dbReference type="SMART" id="SM00179">
    <property type="entry name" value="EGF_CA"/>
    <property type="match status" value="2"/>
</dbReference>
<proteinExistence type="predicted"/>
<dbReference type="PROSITE" id="PS01186">
    <property type="entry name" value="EGF_2"/>
    <property type="match status" value="1"/>
</dbReference>
<sequence>MLILGFFSLIYAVNASSSIRLTPTQAQHTWDLFKLHNVHIFVEISHAPHPGYIFQTISGERKHLVDLLLIPDRKVSLTLPLKSGWTRRYTIALPSSIQEKYVILVVVEKKYVSVIVNCIQLLLENIDDVAFTGSSPNMFVSNKYNNWRIDSGNPTRDLCPKLNSSLGNAEIETSEGLHEKEEDPSSSTGFRQSMKSCLYNGRRRGHTEAFWPEQCVRCYCEDGTTTCQYQSPIACPRLTCSVEHRVIPSNRCCPICVGADFCVDAHCHRDAECINHTNGAQCKCKEGFYGDGYNCHDIDECSFDSSAREQLGGCSSGSICINEPGSFRCECLPNHQKIDSRNCVELLRV</sequence>
<dbReference type="Gene3D" id="6.20.200.20">
    <property type="match status" value="1"/>
</dbReference>
<feature type="domain" description="VWFC" evidence="8">
    <location>
        <begin position="195"/>
        <end position="257"/>
    </location>
</feature>
<dbReference type="PROSITE" id="PS00010">
    <property type="entry name" value="ASX_HYDROXYL"/>
    <property type="match status" value="1"/>
</dbReference>
<evidence type="ECO:0000256" key="3">
    <source>
        <dbReference type="ARBA" id="ARBA00023157"/>
    </source>
</evidence>
<keyword evidence="1 5" id="KW-0245">EGF-like domain</keyword>
<name>W2TJI6_NECAM</name>
<evidence type="ECO:0000256" key="4">
    <source>
        <dbReference type="ARBA" id="ARBA00023180"/>
    </source>
</evidence>
<dbReference type="InterPro" id="IPR018097">
    <property type="entry name" value="EGF_Ca-bd_CS"/>
</dbReference>
<dbReference type="EMBL" id="KI658525">
    <property type="protein sequence ID" value="ETN82245.1"/>
    <property type="molecule type" value="Genomic_DNA"/>
</dbReference>
<evidence type="ECO:0000259" key="8">
    <source>
        <dbReference type="PROSITE" id="PS50184"/>
    </source>
</evidence>
<reference evidence="10" key="1">
    <citation type="journal article" date="2014" name="Nat. Genet.">
        <title>Genome of the human hookworm Necator americanus.</title>
        <authorList>
            <person name="Tang Y.T."/>
            <person name="Gao X."/>
            <person name="Rosa B.A."/>
            <person name="Abubucker S."/>
            <person name="Hallsworth-Pepin K."/>
            <person name="Martin J."/>
            <person name="Tyagi R."/>
            <person name="Heizer E."/>
            <person name="Zhang X."/>
            <person name="Bhonagiri-Palsikar V."/>
            <person name="Minx P."/>
            <person name="Warren W.C."/>
            <person name="Wang Q."/>
            <person name="Zhan B."/>
            <person name="Hotez P.J."/>
            <person name="Sternberg P.W."/>
            <person name="Dougall A."/>
            <person name="Gaze S.T."/>
            <person name="Mulvenna J."/>
            <person name="Sotillo J."/>
            <person name="Ranganathan S."/>
            <person name="Rabelo E.M."/>
            <person name="Wilson R.K."/>
            <person name="Felgner P.L."/>
            <person name="Bethony J."/>
            <person name="Hawdon J.M."/>
            <person name="Gasser R.B."/>
            <person name="Loukas A."/>
            <person name="Mitreva M."/>
        </authorList>
    </citation>
    <scope>NUCLEOTIDE SEQUENCE [LARGE SCALE GENOMIC DNA]</scope>
</reference>
<dbReference type="PROSITE" id="PS01187">
    <property type="entry name" value="EGF_CA"/>
    <property type="match status" value="1"/>
</dbReference>
<dbReference type="InterPro" id="IPR001007">
    <property type="entry name" value="VWF_dom"/>
</dbReference>
<evidence type="ECO:0000313" key="9">
    <source>
        <dbReference type="EMBL" id="ETN82245.1"/>
    </source>
</evidence>
<evidence type="ECO:0000256" key="1">
    <source>
        <dbReference type="ARBA" id="ARBA00022536"/>
    </source>
</evidence>
<feature type="domain" description="EGF-like" evidence="7">
    <location>
        <begin position="297"/>
        <end position="344"/>
    </location>
</feature>
<dbReference type="CTD" id="25348098"/>